<dbReference type="GO" id="GO:0005737">
    <property type="term" value="C:cytoplasm"/>
    <property type="evidence" value="ECO:0007669"/>
    <property type="project" value="InterPro"/>
</dbReference>
<comment type="caution">
    <text evidence="1">The sequence shown here is derived from an EMBL/GenBank/DDBJ whole genome shotgun (WGS) entry which is preliminary data.</text>
</comment>
<dbReference type="SUPFAM" id="SSF75169">
    <property type="entry name" value="DsrEFH-like"/>
    <property type="match status" value="1"/>
</dbReference>
<dbReference type="EMBL" id="RAXV01000039">
    <property type="protein sequence ID" value="RKG29524.1"/>
    <property type="molecule type" value="Genomic_DNA"/>
</dbReference>
<sequence>MKTSTLFLVQASYACTPHTFSKLLKMAAADDQVVLMGDAAMHAANPVIKHFSCAILAAEQALIPAGFISDHLTVLDYAQFADLCLQHSRVVTLK</sequence>
<gene>
    <name evidence="1" type="ORF">D7V32_14715</name>
</gene>
<dbReference type="AlphaFoldDB" id="A0A3A8EHR1"/>
<dbReference type="Gene3D" id="3.40.1260.10">
    <property type="entry name" value="DsrEFH-like"/>
    <property type="match status" value="1"/>
</dbReference>
<dbReference type="InterPro" id="IPR027396">
    <property type="entry name" value="DsrEFH-like"/>
</dbReference>
<dbReference type="PROSITE" id="PS51257">
    <property type="entry name" value="PROKAR_LIPOPROTEIN"/>
    <property type="match status" value="1"/>
</dbReference>
<organism evidence="1 2">
    <name type="scientific">Acinetobacter tianfuensis</name>
    <dbReference type="NCBI Taxonomy" id="2419603"/>
    <lineage>
        <taxon>Bacteria</taxon>
        <taxon>Pseudomonadati</taxon>
        <taxon>Pseudomonadota</taxon>
        <taxon>Gammaproteobacteria</taxon>
        <taxon>Moraxellales</taxon>
        <taxon>Moraxellaceae</taxon>
        <taxon>Acinetobacter</taxon>
    </lineage>
</organism>
<dbReference type="OrthoDB" id="6710413at2"/>
<reference evidence="1 2" key="1">
    <citation type="submission" date="2018-09" db="EMBL/GenBank/DDBJ databases">
        <title>The draft genome of Acinetobacter spp. strains.</title>
        <authorList>
            <person name="Qin J."/>
            <person name="Feng Y."/>
            <person name="Zong Z."/>
        </authorList>
    </citation>
    <scope>NUCLEOTIDE SEQUENCE [LARGE SCALE GENOMIC DNA]</scope>
    <source>
        <strain evidence="1 2">WCHAc060012</strain>
    </source>
</reference>
<evidence type="ECO:0008006" key="3">
    <source>
        <dbReference type="Google" id="ProtNLM"/>
    </source>
</evidence>
<dbReference type="GO" id="GO:0002143">
    <property type="term" value="P:tRNA wobble position uridine thiolation"/>
    <property type="evidence" value="ECO:0007669"/>
    <property type="project" value="InterPro"/>
</dbReference>
<dbReference type="InterPro" id="IPR007215">
    <property type="entry name" value="Sulphur_relay_TusB/DsrH"/>
</dbReference>
<dbReference type="RefSeq" id="WP_120403594.1">
    <property type="nucleotide sequence ID" value="NZ_RAXV01000039.1"/>
</dbReference>
<evidence type="ECO:0000313" key="1">
    <source>
        <dbReference type="EMBL" id="RKG29524.1"/>
    </source>
</evidence>
<protein>
    <recommendedName>
        <fullName evidence="3">DsrH like protein</fullName>
    </recommendedName>
</protein>
<keyword evidence="2" id="KW-1185">Reference proteome</keyword>
<proteinExistence type="predicted"/>
<dbReference type="Pfam" id="PF04077">
    <property type="entry name" value="DsrH"/>
    <property type="match status" value="1"/>
</dbReference>
<accession>A0A3A8EHR1</accession>
<dbReference type="Proteomes" id="UP000282388">
    <property type="component" value="Unassembled WGS sequence"/>
</dbReference>
<name>A0A3A8EHR1_9GAMM</name>
<evidence type="ECO:0000313" key="2">
    <source>
        <dbReference type="Proteomes" id="UP000282388"/>
    </source>
</evidence>